<evidence type="ECO:0000256" key="5">
    <source>
        <dbReference type="ARBA" id="ARBA00022737"/>
    </source>
</evidence>
<dbReference type="InterPro" id="IPR001304">
    <property type="entry name" value="C-type_lectin-like"/>
</dbReference>
<dbReference type="PROSITE" id="PS00023">
    <property type="entry name" value="FN2_1"/>
    <property type="match status" value="1"/>
</dbReference>
<dbReference type="CDD" id="cd00037">
    <property type="entry name" value="CLECT"/>
    <property type="match status" value="8"/>
</dbReference>
<proteinExistence type="predicted"/>
<feature type="domain" description="C-type lectin" evidence="13">
    <location>
        <begin position="494"/>
        <end position="609"/>
    </location>
</feature>
<gene>
    <name evidence="15" type="primary">MRC1</name>
</gene>
<evidence type="ECO:0000256" key="1">
    <source>
        <dbReference type="ARBA" id="ARBA00004167"/>
    </source>
</evidence>
<evidence type="ECO:0000256" key="8">
    <source>
        <dbReference type="ARBA" id="ARBA00023157"/>
    </source>
</evidence>
<dbReference type="InterPro" id="IPR050111">
    <property type="entry name" value="C-type_lectin/snaclec_domain"/>
</dbReference>
<dbReference type="SMART" id="SM00458">
    <property type="entry name" value="RICIN"/>
    <property type="match status" value="1"/>
</dbReference>
<name>A0A8C4Z2I4_GADMO</name>
<evidence type="ECO:0000256" key="10">
    <source>
        <dbReference type="ARBA" id="ARBA00023180"/>
    </source>
</evidence>
<dbReference type="Gene3D" id="2.80.10.50">
    <property type="match status" value="1"/>
</dbReference>
<dbReference type="InterPro" id="IPR018378">
    <property type="entry name" value="C-type_lectin_CS"/>
</dbReference>
<keyword evidence="3 12" id="KW-0812">Transmembrane</keyword>
<dbReference type="PROSITE" id="PS50041">
    <property type="entry name" value="C_TYPE_LECTIN_2"/>
    <property type="match status" value="8"/>
</dbReference>
<dbReference type="InterPro" id="IPR016187">
    <property type="entry name" value="CTDL_fold"/>
</dbReference>
<evidence type="ECO:0000256" key="4">
    <source>
        <dbReference type="ARBA" id="ARBA00022729"/>
    </source>
</evidence>
<dbReference type="PROSITE" id="PS00615">
    <property type="entry name" value="C_TYPE_LECTIN_1"/>
    <property type="match status" value="3"/>
</dbReference>
<feature type="domain" description="Fibronectin type-II" evidence="14">
    <location>
        <begin position="150"/>
        <end position="198"/>
    </location>
</feature>
<dbReference type="Pfam" id="PF24562">
    <property type="entry name" value="CysR_MRC2_N"/>
    <property type="match status" value="1"/>
</dbReference>
<dbReference type="Gene3D" id="3.10.100.10">
    <property type="entry name" value="Mannose-Binding Protein A, subunit A"/>
    <property type="match status" value="8"/>
</dbReference>
<feature type="disulfide bond" evidence="11">
    <location>
        <begin position="169"/>
        <end position="196"/>
    </location>
</feature>
<dbReference type="InterPro" id="IPR016186">
    <property type="entry name" value="C-type_lectin-like/link_sf"/>
</dbReference>
<dbReference type="Proteomes" id="UP000694546">
    <property type="component" value="Chromosome 23"/>
</dbReference>
<keyword evidence="10" id="KW-0325">Glycoprotein</keyword>
<dbReference type="InterPro" id="IPR036943">
    <property type="entry name" value="FN_type2_sf"/>
</dbReference>
<keyword evidence="6 12" id="KW-1133">Transmembrane helix</keyword>
<feature type="domain" description="C-type lectin" evidence="13">
    <location>
        <begin position="223"/>
        <end position="325"/>
    </location>
</feature>
<evidence type="ECO:0000256" key="6">
    <source>
        <dbReference type="ARBA" id="ARBA00022989"/>
    </source>
</evidence>
<dbReference type="CDD" id="cd00062">
    <property type="entry name" value="FN2"/>
    <property type="match status" value="1"/>
</dbReference>
<protein>
    <submittedName>
        <fullName evidence="15">Mannose receptor C-type 1</fullName>
    </submittedName>
</protein>
<feature type="domain" description="C-type lectin" evidence="13">
    <location>
        <begin position="641"/>
        <end position="751"/>
    </location>
</feature>
<evidence type="ECO:0000313" key="15">
    <source>
        <dbReference type="Ensembl" id="ENSGMOP00000005668.2"/>
    </source>
</evidence>
<feature type="domain" description="C-type lectin" evidence="13">
    <location>
        <begin position="1217"/>
        <end position="1335"/>
    </location>
</feature>
<keyword evidence="16" id="KW-1185">Reference proteome</keyword>
<keyword evidence="5" id="KW-0677">Repeat</keyword>
<dbReference type="SMART" id="SM00059">
    <property type="entry name" value="FN2"/>
    <property type="match status" value="1"/>
</dbReference>
<dbReference type="SUPFAM" id="SSF56436">
    <property type="entry name" value="C-type lectin-like"/>
    <property type="match status" value="8"/>
</dbReference>
<dbReference type="InterPro" id="IPR000562">
    <property type="entry name" value="FN_type2_dom"/>
</dbReference>
<keyword evidence="4" id="KW-0732">Signal</keyword>
<keyword evidence="7 12" id="KW-0472">Membrane</keyword>
<sequence>PFSLELSDSSSFLLHNKAHNKCVRAKSAADLVMARCDPNDAEQQFRWTSGSRLLSVSLHQCLGVSEINRYASVLPFPCDEKNKLQRWECKNETLFGLVGEDIYFNWGNNNAENVLIHTGNGAWSRWITYGGALDLCSKGYQETFTLDGNAFGGPCQFPFLFMKKWYSECTIEGRTDHQLWCATETDYDKDKKWGFCPNKGTKGWDTDPVTGVQYQRNVLSVLTWHQARKSCQQQGADLLSVVELHEQSYIAGLTNTLGATLWTGLNSLEADSGWGWSNGNPFRYLNWAPGHPASAPGQACGALNTARAAQWESSECGKKRGYICRRGDLTNQVPPLAWKDSGFCPSHWVPYAGNCYNLQRGKKMWKDALSACHKDGADLASVHNIEEQSFLISQMGYSSTDQLWIGLNDQRSQMFFEWSDRSQVAFTRWQSDEPSHANNLQEDCVLIRGKEGKWADQGCEKENGYICKKTASTKQPGGPHEDLNPGCKRGWTQFRWYCYQIGAQTKTFEDAKKVCKESGGNLVDVQDRYESAYLVSLVGLRPEKYFWTGLSNMEDEHTFKWTTGTSVEYTHFNIGMPDRRKGCVAMTTGMQAGLWDVVSCSNREKYICKKRAEGVSMTTMATTPSPTASCPDGWVNKDPKFCTKLYKKPKEEKKNYAEAKAFCRGVGGDLVSVHGPLDLATIYGSDPAWIGLSSLDSNSGFAWSDGSLSFERWRFGEPNNYNDLEHCAEVELYDGRWNDCFCEAYKDWICQIRKGVTPKPDPTAEVIVYTTTDDGWTIYNDTQYFLNHDQLTMEDAREVCHQKKGELAVITGENERKFLWKQINRGSWGQFYIGLTFWLYDIVDQVDASWVDGTPLTYAAWEQNEPNFANNDENCVTIYKSMGYWNDINCGVELPSICKRHKDFLNTTVAPDPAPIGGCPPNFTPFQGRCYKFVTGSDKMTWQDARTHCINEGANLASILNTREQAFLTMQLQQHPQDMWIGMNDVNLEMRFLWTDGKGVTYTNWAKGHPSSSPGGRFSSHSEEFDCVIIVGSIPKLAGFWKVEDCGVKRGFICKRNVDSNIAVKPTTLVPNSFVKFGNESYKMQTMKMRWDEARKQCLSDDADLASILNPMTHAFVSLQVDRHNKSVWIGLNSNLTGGRFQWIDNWRLSFTKWAPGEPKSNQACVYMDIDKTWKTAACTENYYSLCKQSTAIAPTLPPQFPGSCPEPKRTMSWVPFRGHCYSFHTYELESWAHASVKCLRTGGALVSIADPAEGYFIQQSLELIVDDSSSFWIGMYFNHEGRTAEAMWLDNSVVDYTNWKQDLPVVKDGCVDIQSDSGLWILSRCTRYKPFICKIAKIITPTEKPPASSANAGAIVAVVLVSIAAVCLGLFLLRNRIPRPSLGELTFDNHLYFNNPIRSRVDTKGLVANIEQNEETS</sequence>
<evidence type="ECO:0000259" key="14">
    <source>
        <dbReference type="PROSITE" id="PS51092"/>
    </source>
</evidence>
<dbReference type="PROSITE" id="PS51092">
    <property type="entry name" value="FN2_2"/>
    <property type="match status" value="1"/>
</dbReference>
<dbReference type="Pfam" id="PF00059">
    <property type="entry name" value="Lectin_C"/>
    <property type="match status" value="8"/>
</dbReference>
<evidence type="ECO:0000256" key="7">
    <source>
        <dbReference type="ARBA" id="ARBA00023136"/>
    </source>
</evidence>
<feature type="domain" description="C-type lectin" evidence="13">
    <location>
        <begin position="351"/>
        <end position="468"/>
    </location>
</feature>
<feature type="domain" description="C-type lectin" evidence="13">
    <location>
        <begin position="1077"/>
        <end position="1188"/>
    </location>
</feature>
<feature type="domain" description="C-type lectin" evidence="13">
    <location>
        <begin position="779"/>
        <end position="899"/>
    </location>
</feature>
<keyword evidence="9" id="KW-0675">Receptor</keyword>
<dbReference type="GeneTree" id="ENSGT01050000244842"/>
<evidence type="ECO:0000313" key="16">
    <source>
        <dbReference type="Proteomes" id="UP000694546"/>
    </source>
</evidence>
<dbReference type="Ensembl" id="ENSGMOT00000005836.2">
    <property type="protein sequence ID" value="ENSGMOP00000005668.2"/>
    <property type="gene ID" value="ENSGMOG00000005302.2"/>
</dbReference>
<dbReference type="Gene3D" id="2.10.10.10">
    <property type="entry name" value="Fibronectin, type II, collagen-binding"/>
    <property type="match status" value="1"/>
</dbReference>
<dbReference type="SUPFAM" id="SSF50370">
    <property type="entry name" value="Ricin B-like lectins"/>
    <property type="match status" value="1"/>
</dbReference>
<evidence type="ECO:0000256" key="12">
    <source>
        <dbReference type="SAM" id="Phobius"/>
    </source>
</evidence>
<evidence type="ECO:0000259" key="13">
    <source>
        <dbReference type="PROSITE" id="PS50041"/>
    </source>
</evidence>
<organism evidence="15 16">
    <name type="scientific">Gadus morhua</name>
    <name type="common">Atlantic cod</name>
    <dbReference type="NCBI Taxonomy" id="8049"/>
    <lineage>
        <taxon>Eukaryota</taxon>
        <taxon>Metazoa</taxon>
        <taxon>Chordata</taxon>
        <taxon>Craniata</taxon>
        <taxon>Vertebrata</taxon>
        <taxon>Euteleostomi</taxon>
        <taxon>Actinopterygii</taxon>
        <taxon>Neopterygii</taxon>
        <taxon>Teleostei</taxon>
        <taxon>Neoteleostei</taxon>
        <taxon>Acanthomorphata</taxon>
        <taxon>Zeiogadaria</taxon>
        <taxon>Gadariae</taxon>
        <taxon>Gadiformes</taxon>
        <taxon>Gadoidei</taxon>
        <taxon>Gadidae</taxon>
        <taxon>Gadus</taxon>
    </lineage>
</organism>
<dbReference type="InterPro" id="IPR000772">
    <property type="entry name" value="Ricin_B_lectin"/>
</dbReference>
<dbReference type="InterPro" id="IPR035992">
    <property type="entry name" value="Ricin_B-like_lectins"/>
</dbReference>
<evidence type="ECO:0000256" key="9">
    <source>
        <dbReference type="ARBA" id="ARBA00023170"/>
    </source>
</evidence>
<comment type="subcellular location">
    <subcellularLocation>
        <location evidence="1">Membrane</location>
        <topology evidence="1">Single-pass membrane protein</topology>
    </subcellularLocation>
</comment>
<reference evidence="15" key="2">
    <citation type="submission" date="2025-09" db="UniProtKB">
        <authorList>
            <consortium name="Ensembl"/>
        </authorList>
    </citation>
    <scope>IDENTIFICATION</scope>
</reference>
<dbReference type="OMA" id="WIDKWRV"/>
<feature type="domain" description="C-type lectin" evidence="13">
    <location>
        <begin position="926"/>
        <end position="1055"/>
    </location>
</feature>
<feature type="transmembrane region" description="Helical" evidence="12">
    <location>
        <begin position="1353"/>
        <end position="1374"/>
    </location>
</feature>
<reference evidence="15" key="1">
    <citation type="submission" date="2025-08" db="UniProtKB">
        <authorList>
            <consortium name="Ensembl"/>
        </authorList>
    </citation>
    <scope>IDENTIFICATION</scope>
</reference>
<keyword evidence="2" id="KW-0254">Endocytosis</keyword>
<accession>A0A8C4Z2I4</accession>
<dbReference type="GO" id="GO:0016020">
    <property type="term" value="C:membrane"/>
    <property type="evidence" value="ECO:0007669"/>
    <property type="project" value="UniProtKB-SubCell"/>
</dbReference>
<evidence type="ECO:0000256" key="11">
    <source>
        <dbReference type="PROSITE-ProRule" id="PRU00479"/>
    </source>
</evidence>
<dbReference type="PANTHER" id="PTHR22803">
    <property type="entry name" value="MANNOSE, PHOSPHOLIPASE, LECTIN RECEPTOR RELATED"/>
    <property type="match status" value="1"/>
</dbReference>
<feature type="disulfide bond" evidence="11">
    <location>
        <begin position="155"/>
        <end position="181"/>
    </location>
</feature>
<dbReference type="Pfam" id="PF00040">
    <property type="entry name" value="fn2"/>
    <property type="match status" value="1"/>
</dbReference>
<dbReference type="CDD" id="cd23407">
    <property type="entry name" value="beta-trefoil_Ricin_MRC1"/>
    <property type="match status" value="1"/>
</dbReference>
<evidence type="ECO:0000256" key="3">
    <source>
        <dbReference type="ARBA" id="ARBA00022692"/>
    </source>
</evidence>
<dbReference type="SMART" id="SM00034">
    <property type="entry name" value="CLECT"/>
    <property type="match status" value="8"/>
</dbReference>
<dbReference type="PRINTS" id="PR00013">
    <property type="entry name" value="FNTYPEII"/>
</dbReference>
<dbReference type="GO" id="GO:0006897">
    <property type="term" value="P:endocytosis"/>
    <property type="evidence" value="ECO:0007669"/>
    <property type="project" value="UniProtKB-KW"/>
</dbReference>
<dbReference type="PROSITE" id="PS50231">
    <property type="entry name" value="RICIN_B_LECTIN"/>
    <property type="match status" value="1"/>
</dbReference>
<evidence type="ECO:0000256" key="2">
    <source>
        <dbReference type="ARBA" id="ARBA00022583"/>
    </source>
</evidence>
<keyword evidence="8 11" id="KW-1015">Disulfide bond</keyword>